<evidence type="ECO:0000256" key="5">
    <source>
        <dbReference type="SAM" id="MobiDB-lite"/>
    </source>
</evidence>
<dbReference type="Gene3D" id="1.10.10.10">
    <property type="entry name" value="Winged helix-like DNA-binding domain superfamily/Winged helix DNA-binding domain"/>
    <property type="match status" value="1"/>
</dbReference>
<dbReference type="SUPFAM" id="SSF46894">
    <property type="entry name" value="C-terminal effector domain of the bipartite response regulators"/>
    <property type="match status" value="1"/>
</dbReference>
<evidence type="ECO:0000256" key="1">
    <source>
        <dbReference type="ARBA" id="ARBA00005820"/>
    </source>
</evidence>
<dbReference type="Gene3D" id="3.40.50.300">
    <property type="entry name" value="P-loop containing nucleotide triphosphate hydrolases"/>
    <property type="match status" value="1"/>
</dbReference>
<gene>
    <name evidence="7" type="ORF">EHYA_08314</name>
</gene>
<feature type="compositionally biased region" description="Low complexity" evidence="5">
    <location>
        <begin position="261"/>
        <end position="286"/>
    </location>
</feature>
<feature type="region of interest" description="Disordered" evidence="5">
    <location>
        <begin position="261"/>
        <end position="293"/>
    </location>
</feature>
<dbReference type="SUPFAM" id="SSF52540">
    <property type="entry name" value="P-loop containing nucleoside triphosphate hydrolases"/>
    <property type="match status" value="1"/>
</dbReference>
<protein>
    <submittedName>
        <fullName evidence="7">SARP family transcriptional regulator</fullName>
    </submittedName>
</protein>
<dbReference type="Proteomes" id="UP000286931">
    <property type="component" value="Unassembled WGS sequence"/>
</dbReference>
<feature type="domain" description="OmpR/PhoB-type" evidence="6">
    <location>
        <begin position="1"/>
        <end position="92"/>
    </location>
</feature>
<evidence type="ECO:0000259" key="6">
    <source>
        <dbReference type="PROSITE" id="PS51755"/>
    </source>
</evidence>
<keyword evidence="8" id="KW-1185">Reference proteome</keyword>
<dbReference type="InterPro" id="IPR005158">
    <property type="entry name" value="BTAD"/>
</dbReference>
<dbReference type="InterPro" id="IPR016032">
    <property type="entry name" value="Sig_transdc_resp-reg_C-effctor"/>
</dbReference>
<dbReference type="InterPro" id="IPR036388">
    <property type="entry name" value="WH-like_DNA-bd_sf"/>
</dbReference>
<sequence>MLGPLAVWTEDGASVPIPEAKVRALLADLLIHEGRPVPADRLIEDLWGRRLPRNPVATLQTRVSQLRRALEAAEPGGRDLVVWQPPGYRLAVSPDAVDAGRFRVLVERARSTEDAQTRKTLLTDALALGRGPAYADVADEEFARSVAVRLDKERITAQGEHALARLDLGEQPSPVDEIGDLVTRHPLCERLRAVYLRALYLAGRQSEALAAYAELRERLADELGVDPGPELAALYERILRQDPGLQATAPGSTMVDSRAGAVAAPGGASGSTSVPEPGPGSVSDAGSGPGVGSGSAAVSGPVAFAAAPSPTFGLPVALTPLIGRADAVARVRALMAAERLVTLTGPGGVGKTALAVEVARDLPPPVSDGVPGVEAVGFVDFVDLDPATATPADVVETITRELRTAAGVGGELRALAAALASRRLLLVLDTCEHVVDAVATVAEGLLRAVPGLRILATGREPLAVPGERLWPVPPLPVPAPEAAPEVPMGHAAVELFVERVAATVPGFRADADNAAAVATICRRLDGIPLALELAAGRVRGLGVAEVAARLDDRFAIVASGRRAGPTRHRTLRATLDWSWDLLSPPEQAVLRRLSVAEGGWRLPDAIEVAGAGGGDLDVVDALTRLVDRSLVAMTVEPDGPRYRLAESVRAYGLDRLWEAGELAGRRRVST</sequence>
<dbReference type="SUPFAM" id="SSF48452">
    <property type="entry name" value="TPR-like"/>
    <property type="match status" value="1"/>
</dbReference>
<evidence type="ECO:0000313" key="8">
    <source>
        <dbReference type="Proteomes" id="UP000286931"/>
    </source>
</evidence>
<dbReference type="InterPro" id="IPR011990">
    <property type="entry name" value="TPR-like_helical_dom_sf"/>
</dbReference>
<dbReference type="GO" id="GO:0000160">
    <property type="term" value="P:phosphorelay signal transduction system"/>
    <property type="evidence" value="ECO:0007669"/>
    <property type="project" value="UniProtKB-KW"/>
</dbReference>
<dbReference type="PANTHER" id="PTHR47691:SF3">
    <property type="entry name" value="HTH-TYPE TRANSCRIPTIONAL REGULATOR RV0890C-RELATED"/>
    <property type="match status" value="1"/>
</dbReference>
<dbReference type="GO" id="GO:0003677">
    <property type="term" value="F:DNA binding"/>
    <property type="evidence" value="ECO:0007669"/>
    <property type="project" value="UniProtKB-UniRule"/>
</dbReference>
<dbReference type="InterPro" id="IPR058852">
    <property type="entry name" value="HTH_77"/>
</dbReference>
<dbReference type="GO" id="GO:0006355">
    <property type="term" value="P:regulation of DNA-templated transcription"/>
    <property type="evidence" value="ECO:0007669"/>
    <property type="project" value="InterPro"/>
</dbReference>
<keyword evidence="2" id="KW-0902">Two-component regulatory system</keyword>
<organism evidence="7 8">
    <name type="scientific">Embleya hyalina</name>
    <dbReference type="NCBI Taxonomy" id="516124"/>
    <lineage>
        <taxon>Bacteria</taxon>
        <taxon>Bacillati</taxon>
        <taxon>Actinomycetota</taxon>
        <taxon>Actinomycetes</taxon>
        <taxon>Kitasatosporales</taxon>
        <taxon>Streptomycetaceae</taxon>
        <taxon>Embleya</taxon>
    </lineage>
</organism>
<reference evidence="7 8" key="1">
    <citation type="submission" date="2018-12" db="EMBL/GenBank/DDBJ databases">
        <title>Draft genome sequence of Embleya hyalina NBRC 13850T.</title>
        <authorList>
            <person name="Komaki H."/>
            <person name="Hosoyama A."/>
            <person name="Kimura A."/>
            <person name="Ichikawa N."/>
            <person name="Tamura T."/>
        </authorList>
    </citation>
    <scope>NUCLEOTIDE SEQUENCE [LARGE SCALE GENOMIC DNA]</scope>
    <source>
        <strain evidence="7 8">NBRC 13850</strain>
    </source>
</reference>
<comment type="caution">
    <text evidence="7">The sequence shown here is derived from an EMBL/GenBank/DDBJ whole genome shotgun (WGS) entry which is preliminary data.</text>
</comment>
<dbReference type="PROSITE" id="PS51755">
    <property type="entry name" value="OMPR_PHOB"/>
    <property type="match status" value="1"/>
</dbReference>
<name>A0A401Z185_9ACTN</name>
<proteinExistence type="inferred from homology"/>
<dbReference type="Pfam" id="PF25872">
    <property type="entry name" value="HTH_77"/>
    <property type="match status" value="1"/>
</dbReference>
<dbReference type="Gene3D" id="1.25.40.10">
    <property type="entry name" value="Tetratricopeptide repeat domain"/>
    <property type="match status" value="1"/>
</dbReference>
<evidence type="ECO:0000313" key="7">
    <source>
        <dbReference type="EMBL" id="GCE00588.1"/>
    </source>
</evidence>
<dbReference type="Pfam" id="PF00486">
    <property type="entry name" value="Trans_reg_C"/>
    <property type="match status" value="1"/>
</dbReference>
<dbReference type="InterPro" id="IPR001867">
    <property type="entry name" value="OmpR/PhoB-type_DNA-bd"/>
</dbReference>
<dbReference type="SMART" id="SM00862">
    <property type="entry name" value="Trans_reg_C"/>
    <property type="match status" value="1"/>
</dbReference>
<dbReference type="Pfam" id="PF03704">
    <property type="entry name" value="BTAD"/>
    <property type="match status" value="1"/>
</dbReference>
<dbReference type="InterPro" id="IPR027417">
    <property type="entry name" value="P-loop_NTPase"/>
</dbReference>
<comment type="similarity">
    <text evidence="1">Belongs to the AfsR/DnrI/RedD regulatory family.</text>
</comment>
<accession>A0A401Z185</accession>
<evidence type="ECO:0000256" key="4">
    <source>
        <dbReference type="PROSITE-ProRule" id="PRU01091"/>
    </source>
</evidence>
<dbReference type="PRINTS" id="PR00364">
    <property type="entry name" value="DISEASERSIST"/>
</dbReference>
<evidence type="ECO:0000256" key="3">
    <source>
        <dbReference type="ARBA" id="ARBA00023125"/>
    </source>
</evidence>
<dbReference type="CDD" id="cd15831">
    <property type="entry name" value="BTAD"/>
    <property type="match status" value="1"/>
</dbReference>
<evidence type="ECO:0000256" key="2">
    <source>
        <dbReference type="ARBA" id="ARBA00023012"/>
    </source>
</evidence>
<dbReference type="SMART" id="SM01043">
    <property type="entry name" value="BTAD"/>
    <property type="match status" value="1"/>
</dbReference>
<dbReference type="PANTHER" id="PTHR47691">
    <property type="entry name" value="REGULATOR-RELATED"/>
    <property type="match status" value="1"/>
</dbReference>
<dbReference type="EMBL" id="BIFH01000040">
    <property type="protein sequence ID" value="GCE00588.1"/>
    <property type="molecule type" value="Genomic_DNA"/>
</dbReference>
<keyword evidence="3 4" id="KW-0238">DNA-binding</keyword>
<dbReference type="AlphaFoldDB" id="A0A401Z185"/>
<feature type="DNA-binding region" description="OmpR/PhoB-type" evidence="4">
    <location>
        <begin position="1"/>
        <end position="92"/>
    </location>
</feature>